<accession>A0A812NNR4</accession>
<gene>
    <name evidence="2" type="primary">spnA</name>
    <name evidence="2" type="ORF">SPIL2461_LOCUS7528</name>
</gene>
<dbReference type="EMBL" id="CAJNIZ010011836">
    <property type="protein sequence ID" value="CAE7325533.1"/>
    <property type="molecule type" value="Genomic_DNA"/>
</dbReference>
<feature type="non-terminal residue" evidence="2">
    <location>
        <position position="124"/>
    </location>
</feature>
<evidence type="ECO:0000313" key="3">
    <source>
        <dbReference type="Proteomes" id="UP000649617"/>
    </source>
</evidence>
<dbReference type="Proteomes" id="UP000649617">
    <property type="component" value="Unassembled WGS sequence"/>
</dbReference>
<name>A0A812NNR4_SYMPI</name>
<comment type="caution">
    <text evidence="2">The sequence shown here is derived from an EMBL/GenBank/DDBJ whole genome shotgun (WGS) entry which is preliminary data.</text>
</comment>
<evidence type="ECO:0000313" key="2">
    <source>
        <dbReference type="EMBL" id="CAE7325533.1"/>
    </source>
</evidence>
<keyword evidence="3" id="KW-1185">Reference proteome</keyword>
<proteinExistence type="predicted"/>
<protein>
    <submittedName>
        <fullName evidence="2">SpnA protein</fullName>
    </submittedName>
</protein>
<feature type="region of interest" description="Disordered" evidence="1">
    <location>
        <begin position="63"/>
        <end position="88"/>
    </location>
</feature>
<reference evidence="2" key="1">
    <citation type="submission" date="2021-02" db="EMBL/GenBank/DDBJ databases">
        <authorList>
            <person name="Dougan E. K."/>
            <person name="Rhodes N."/>
            <person name="Thang M."/>
            <person name="Chan C."/>
        </authorList>
    </citation>
    <scope>NUCLEOTIDE SEQUENCE</scope>
</reference>
<organism evidence="2 3">
    <name type="scientific">Symbiodinium pilosum</name>
    <name type="common">Dinoflagellate</name>
    <dbReference type="NCBI Taxonomy" id="2952"/>
    <lineage>
        <taxon>Eukaryota</taxon>
        <taxon>Sar</taxon>
        <taxon>Alveolata</taxon>
        <taxon>Dinophyceae</taxon>
        <taxon>Suessiales</taxon>
        <taxon>Symbiodiniaceae</taxon>
        <taxon>Symbiodinium</taxon>
    </lineage>
</organism>
<dbReference type="AlphaFoldDB" id="A0A812NNR4"/>
<sequence length="124" mass="14452">HRTRQDLVASRCEAAQLAAALQQKRTWVTQHLDSVWKVISQHHNRLLQSLAFHGLLTARNHGQVWRRRPAESPGPAEANASPRSMRSPGRTMAWQWLWAKKVFGLWRRGAEVARRSRHNEEHRE</sequence>
<evidence type="ECO:0000256" key="1">
    <source>
        <dbReference type="SAM" id="MobiDB-lite"/>
    </source>
</evidence>
<feature type="non-terminal residue" evidence="2">
    <location>
        <position position="1"/>
    </location>
</feature>